<dbReference type="CDD" id="cd07976">
    <property type="entry name" value="TFIIA_alpha_beta_like"/>
    <property type="match status" value="2"/>
</dbReference>
<evidence type="ECO:0000313" key="7">
    <source>
        <dbReference type="EMBL" id="KAJ9597431.1"/>
    </source>
</evidence>
<reference evidence="7" key="1">
    <citation type="journal article" date="2023" name="IScience">
        <title>Live-bearing cockroach genome reveals convergent evolutionary mechanisms linked to viviparity in insects and beyond.</title>
        <authorList>
            <person name="Fouks B."/>
            <person name="Harrison M.C."/>
            <person name="Mikhailova A.A."/>
            <person name="Marchal E."/>
            <person name="English S."/>
            <person name="Carruthers M."/>
            <person name="Jennings E.C."/>
            <person name="Chiamaka E.L."/>
            <person name="Frigard R.A."/>
            <person name="Pippel M."/>
            <person name="Attardo G.M."/>
            <person name="Benoit J.B."/>
            <person name="Bornberg-Bauer E."/>
            <person name="Tobe S.S."/>
        </authorList>
    </citation>
    <scope>NUCLEOTIDE SEQUENCE</scope>
    <source>
        <strain evidence="7">Stay&amp;Tobe</strain>
    </source>
</reference>
<comment type="similarity">
    <text evidence="2">Belongs to the TFIIA subunit 1 family.</text>
</comment>
<dbReference type="EMBL" id="JASPKZ010001610">
    <property type="protein sequence ID" value="KAJ9597431.1"/>
    <property type="molecule type" value="Genomic_DNA"/>
</dbReference>
<comment type="caution">
    <text evidence="7">The sequence shown here is derived from an EMBL/GenBank/DDBJ whole genome shotgun (WGS) entry which is preliminary data.</text>
</comment>
<feature type="compositionally biased region" description="Polar residues" evidence="6">
    <location>
        <begin position="69"/>
        <end position="84"/>
    </location>
</feature>
<evidence type="ECO:0000256" key="5">
    <source>
        <dbReference type="ARBA" id="ARBA00023242"/>
    </source>
</evidence>
<keyword evidence="8" id="KW-1185">Reference proteome</keyword>
<dbReference type="Pfam" id="PF03153">
    <property type="entry name" value="TFIIA"/>
    <property type="match status" value="2"/>
</dbReference>
<evidence type="ECO:0000313" key="8">
    <source>
        <dbReference type="Proteomes" id="UP001233999"/>
    </source>
</evidence>
<evidence type="ECO:0000256" key="1">
    <source>
        <dbReference type="ARBA" id="ARBA00004123"/>
    </source>
</evidence>
<reference evidence="7" key="2">
    <citation type="submission" date="2023-05" db="EMBL/GenBank/DDBJ databases">
        <authorList>
            <person name="Fouks B."/>
        </authorList>
    </citation>
    <scope>NUCLEOTIDE SEQUENCE</scope>
    <source>
        <strain evidence="7">Stay&amp;Tobe</strain>
        <tissue evidence="7">Testes</tissue>
    </source>
</reference>
<sequence>MSGQSQAGVLKLYHSVIEDVIAGVRDSFLDEGVDEQVLQELKQIWESKLISSKAVDSNPDPPEPQPPQISTQKTVPASSVFTGNQHGAQQGMLTQQTQLVQQSTVQSQNQAQPSQTTVITADPNRQVPIHISLPTVPSGGEPAPPRVLTIQVPASALHANQLQSVLTGPIISATMALPPQLASSLLQQHVSAALQGQAASGVTQLQQQAQQVTTATPSLTQSTTTNGNVMAARQGFQQVSGNIRQLDGLHDTSDEDEDDEDDDDIDDDDENDDKDDDENEEENDGGPEEEPLNSGDDVSDEDPSDLFDTDNVVVCQYDKITRSRNKWKFYLKDGIMNLSGKDYVFQKANGDAEW</sequence>
<dbReference type="Proteomes" id="UP001233999">
    <property type="component" value="Unassembled WGS sequence"/>
</dbReference>
<gene>
    <name evidence="7" type="ORF">L9F63_011725</name>
</gene>
<keyword evidence="4" id="KW-0804">Transcription</keyword>
<comment type="subcellular location">
    <subcellularLocation>
        <location evidence="1">Nucleus</location>
    </subcellularLocation>
</comment>
<dbReference type="FunFam" id="1.10.287.100:FF:000001">
    <property type="entry name" value="Transcription initiation factor IIA subunit"/>
    <property type="match status" value="1"/>
</dbReference>
<dbReference type="SUPFAM" id="SSF50784">
    <property type="entry name" value="Transcription factor IIA (TFIIA), beta-barrel domain"/>
    <property type="match status" value="1"/>
</dbReference>
<dbReference type="PANTHER" id="PTHR12694">
    <property type="entry name" value="TRANSCRIPTION INITIATION FACTOR IIA SUBUNIT 1"/>
    <property type="match status" value="1"/>
</dbReference>
<protein>
    <recommendedName>
        <fullName evidence="9">Transcription initiation factor IIA subunit 1</fullName>
    </recommendedName>
</protein>
<feature type="compositionally biased region" description="Acidic residues" evidence="6">
    <location>
        <begin position="253"/>
        <end position="308"/>
    </location>
</feature>
<organism evidence="7 8">
    <name type="scientific">Diploptera punctata</name>
    <name type="common">Pacific beetle cockroach</name>
    <dbReference type="NCBI Taxonomy" id="6984"/>
    <lineage>
        <taxon>Eukaryota</taxon>
        <taxon>Metazoa</taxon>
        <taxon>Ecdysozoa</taxon>
        <taxon>Arthropoda</taxon>
        <taxon>Hexapoda</taxon>
        <taxon>Insecta</taxon>
        <taxon>Pterygota</taxon>
        <taxon>Neoptera</taxon>
        <taxon>Polyneoptera</taxon>
        <taxon>Dictyoptera</taxon>
        <taxon>Blattodea</taxon>
        <taxon>Blaberoidea</taxon>
        <taxon>Blaberidae</taxon>
        <taxon>Diplopterinae</taxon>
        <taxon>Diploptera</taxon>
    </lineage>
</organism>
<dbReference type="InterPro" id="IPR004855">
    <property type="entry name" value="TFIIA_asu/bsu"/>
</dbReference>
<dbReference type="FunFam" id="2.30.18.10:FF:000002">
    <property type="entry name" value="Transcription initiation factor IIA subunit 1"/>
    <property type="match status" value="1"/>
</dbReference>
<evidence type="ECO:0000256" key="2">
    <source>
        <dbReference type="ARBA" id="ARBA00010059"/>
    </source>
</evidence>
<dbReference type="SUPFAM" id="SSF47396">
    <property type="entry name" value="Transcription factor IIA (TFIIA), alpha-helical domain"/>
    <property type="match status" value="1"/>
</dbReference>
<evidence type="ECO:0000256" key="4">
    <source>
        <dbReference type="ARBA" id="ARBA00023163"/>
    </source>
</evidence>
<name>A0AAD8EPA7_DIPPU</name>
<keyword evidence="3" id="KW-0805">Transcription regulation</keyword>
<dbReference type="Gene3D" id="1.10.287.100">
    <property type="match status" value="1"/>
</dbReference>
<dbReference type="AlphaFoldDB" id="A0AAD8EPA7"/>
<proteinExistence type="inferred from homology"/>
<evidence type="ECO:0000256" key="3">
    <source>
        <dbReference type="ARBA" id="ARBA00023015"/>
    </source>
</evidence>
<dbReference type="GO" id="GO:0005672">
    <property type="term" value="C:transcription factor TFIIA complex"/>
    <property type="evidence" value="ECO:0007669"/>
    <property type="project" value="InterPro"/>
</dbReference>
<accession>A0AAD8EPA7</accession>
<feature type="region of interest" description="Disordered" evidence="6">
    <location>
        <begin position="247"/>
        <end position="308"/>
    </location>
</feature>
<evidence type="ECO:0000256" key="6">
    <source>
        <dbReference type="SAM" id="MobiDB-lite"/>
    </source>
</evidence>
<keyword evidence="5" id="KW-0539">Nucleus</keyword>
<feature type="region of interest" description="Disordered" evidence="6">
    <location>
        <begin position="53"/>
        <end position="84"/>
    </location>
</feature>
<dbReference type="GO" id="GO:0006367">
    <property type="term" value="P:transcription initiation at RNA polymerase II promoter"/>
    <property type="evidence" value="ECO:0007669"/>
    <property type="project" value="InterPro"/>
</dbReference>
<dbReference type="PANTHER" id="PTHR12694:SF8">
    <property type="entry name" value="TRANSCRIPTION INITIATION FACTOR IIA SUBUNIT 1"/>
    <property type="match status" value="1"/>
</dbReference>
<dbReference type="Gene3D" id="2.30.18.10">
    <property type="entry name" value="Transcription factor IIA (TFIIA), beta-barrel domain"/>
    <property type="match status" value="1"/>
</dbReference>
<evidence type="ECO:0008006" key="9">
    <source>
        <dbReference type="Google" id="ProtNLM"/>
    </source>
</evidence>
<dbReference type="SMART" id="SM01371">
    <property type="entry name" value="TFIIA"/>
    <property type="match status" value="1"/>
</dbReference>
<dbReference type="InterPro" id="IPR009088">
    <property type="entry name" value="TFIIA_b-brl"/>
</dbReference>